<keyword evidence="3" id="KW-1185">Reference proteome</keyword>
<keyword evidence="1" id="KW-0472">Membrane</keyword>
<evidence type="ECO:0000313" key="3">
    <source>
        <dbReference type="Proteomes" id="UP001365128"/>
    </source>
</evidence>
<feature type="transmembrane region" description="Helical" evidence="1">
    <location>
        <begin position="68"/>
        <end position="93"/>
    </location>
</feature>
<keyword evidence="1" id="KW-1133">Transmembrane helix</keyword>
<accession>A0ABR1MHS4</accession>
<organism evidence="2 3">
    <name type="scientific">Phyllosticta citricarpa</name>
    <dbReference type="NCBI Taxonomy" id="55181"/>
    <lineage>
        <taxon>Eukaryota</taxon>
        <taxon>Fungi</taxon>
        <taxon>Dikarya</taxon>
        <taxon>Ascomycota</taxon>
        <taxon>Pezizomycotina</taxon>
        <taxon>Dothideomycetes</taxon>
        <taxon>Dothideomycetes incertae sedis</taxon>
        <taxon>Botryosphaeriales</taxon>
        <taxon>Phyllostictaceae</taxon>
        <taxon>Phyllosticta</taxon>
    </lineage>
</organism>
<dbReference type="EMBL" id="JBBPDW010000008">
    <property type="protein sequence ID" value="KAK7549965.1"/>
    <property type="molecule type" value="Genomic_DNA"/>
</dbReference>
<dbReference type="Proteomes" id="UP001365128">
    <property type="component" value="Unassembled WGS sequence"/>
</dbReference>
<comment type="caution">
    <text evidence="2">The sequence shown here is derived from an EMBL/GenBank/DDBJ whole genome shotgun (WGS) entry which is preliminary data.</text>
</comment>
<keyword evidence="1" id="KW-0812">Transmembrane</keyword>
<proteinExistence type="predicted"/>
<evidence type="ECO:0000313" key="2">
    <source>
        <dbReference type="EMBL" id="KAK7549965.1"/>
    </source>
</evidence>
<protein>
    <submittedName>
        <fullName evidence="2">Uncharacterized protein</fullName>
    </submittedName>
</protein>
<feature type="transmembrane region" description="Helical" evidence="1">
    <location>
        <begin position="41"/>
        <end position="62"/>
    </location>
</feature>
<name>A0ABR1MHS4_9PEZI</name>
<sequence>MSAGATSTMHPFIHDASANPLSYFSSLGPPFPTYQRPCVSFAIFCSFALSPLSLVCLCAWGFLNLAAFLLHGLLISGGVGLSVGVDALAEVLLGSERE</sequence>
<reference evidence="2 3" key="1">
    <citation type="submission" date="2024-04" db="EMBL/GenBank/DDBJ databases">
        <title>Phyllosticta paracitricarpa is synonymous to the EU quarantine fungus P. citricarpa based on phylogenomic analyses.</title>
        <authorList>
            <consortium name="Lawrence Berkeley National Laboratory"/>
            <person name="Van Ingen-Buijs V.A."/>
            <person name="Van Westerhoven A.C."/>
            <person name="Haridas S."/>
            <person name="Skiadas P."/>
            <person name="Martin F."/>
            <person name="Groenewald J.Z."/>
            <person name="Crous P.W."/>
            <person name="Seidl M.F."/>
        </authorList>
    </citation>
    <scope>NUCLEOTIDE SEQUENCE [LARGE SCALE GENOMIC DNA]</scope>
    <source>
        <strain evidence="2 3">CBS 122670</strain>
    </source>
</reference>
<gene>
    <name evidence="2" type="ORF">IWX46DRAFT_437040</name>
</gene>
<evidence type="ECO:0000256" key="1">
    <source>
        <dbReference type="SAM" id="Phobius"/>
    </source>
</evidence>